<dbReference type="EMBL" id="QYUL01000002">
    <property type="protein sequence ID" value="RJF81531.1"/>
    <property type="molecule type" value="Genomic_DNA"/>
</dbReference>
<dbReference type="RefSeq" id="WP_119831622.1">
    <property type="nucleotide sequence ID" value="NZ_QYUL01000002.1"/>
</dbReference>
<reference evidence="1 2" key="1">
    <citation type="submission" date="2018-09" db="EMBL/GenBank/DDBJ databases">
        <authorList>
            <person name="Zhu H."/>
        </authorList>
    </citation>
    <scope>NUCLEOTIDE SEQUENCE [LARGE SCALE GENOMIC DNA]</scope>
    <source>
        <strain evidence="1 2">K2W22B-5</strain>
    </source>
</reference>
<keyword evidence="2" id="KW-1185">Reference proteome</keyword>
<dbReference type="Proteomes" id="UP000283458">
    <property type="component" value="Unassembled WGS sequence"/>
</dbReference>
<sequence>MAADDLITQGAFALYQAENQHRITEFAKSPNADAAIAADFNDYKQRYLRKFQDLNASLTRLGLTITRAA</sequence>
<organism evidence="1 2">
    <name type="scientific">Azospirillum cavernae</name>
    <dbReference type="NCBI Taxonomy" id="2320860"/>
    <lineage>
        <taxon>Bacteria</taxon>
        <taxon>Pseudomonadati</taxon>
        <taxon>Pseudomonadota</taxon>
        <taxon>Alphaproteobacteria</taxon>
        <taxon>Rhodospirillales</taxon>
        <taxon>Azospirillaceae</taxon>
        <taxon>Azospirillum</taxon>
    </lineage>
</organism>
<comment type="caution">
    <text evidence="1">The sequence shown here is derived from an EMBL/GenBank/DDBJ whole genome shotgun (WGS) entry which is preliminary data.</text>
</comment>
<name>A0A418VWL0_9PROT</name>
<dbReference type="AlphaFoldDB" id="A0A418VWL0"/>
<evidence type="ECO:0000313" key="2">
    <source>
        <dbReference type="Proteomes" id="UP000283458"/>
    </source>
</evidence>
<accession>A0A418VWL0</accession>
<gene>
    <name evidence="1" type="ORF">D3877_15400</name>
</gene>
<protein>
    <submittedName>
        <fullName evidence="1">Uncharacterized protein</fullName>
    </submittedName>
</protein>
<proteinExistence type="predicted"/>
<dbReference type="OrthoDB" id="7306814at2"/>
<evidence type="ECO:0000313" key="1">
    <source>
        <dbReference type="EMBL" id="RJF81531.1"/>
    </source>
</evidence>